<keyword evidence="3" id="KW-1185">Reference proteome</keyword>
<sequence length="105" mass="11969">MVLNARALVLLHILVWSLPGTFSLSSGSLSDISCLKSITDSLEDPLKWNKRKQLVGTYPPPKLHETNRLLYKLREISFTRINLTVLFIDFVFHALESQLAFLTVQ</sequence>
<name>A0A7N2MWK6_QUELO</name>
<reference evidence="2" key="2">
    <citation type="submission" date="2021-01" db="UniProtKB">
        <authorList>
            <consortium name="EnsemblPlants"/>
        </authorList>
    </citation>
    <scope>IDENTIFICATION</scope>
</reference>
<keyword evidence="1" id="KW-0732">Signal</keyword>
<accession>A0A7N2MWK6</accession>
<dbReference type="InParanoid" id="A0A7N2MWK6"/>
<evidence type="ECO:0000256" key="1">
    <source>
        <dbReference type="SAM" id="SignalP"/>
    </source>
</evidence>
<evidence type="ECO:0000313" key="2">
    <source>
        <dbReference type="EnsemblPlants" id="QL10p063476:mrna"/>
    </source>
</evidence>
<dbReference type="EnsemblPlants" id="QL10p063476:mrna">
    <property type="protein sequence ID" value="QL10p063476:mrna"/>
    <property type="gene ID" value="QL10p063476"/>
</dbReference>
<proteinExistence type="predicted"/>
<dbReference type="EMBL" id="LRBV02000010">
    <property type="status" value="NOT_ANNOTATED_CDS"/>
    <property type="molecule type" value="Genomic_DNA"/>
</dbReference>
<feature type="signal peptide" evidence="1">
    <location>
        <begin position="1"/>
        <end position="23"/>
    </location>
</feature>
<evidence type="ECO:0000313" key="3">
    <source>
        <dbReference type="Proteomes" id="UP000594261"/>
    </source>
</evidence>
<dbReference type="Proteomes" id="UP000594261">
    <property type="component" value="Chromosome 10"/>
</dbReference>
<organism evidence="2 3">
    <name type="scientific">Quercus lobata</name>
    <name type="common">Valley oak</name>
    <dbReference type="NCBI Taxonomy" id="97700"/>
    <lineage>
        <taxon>Eukaryota</taxon>
        <taxon>Viridiplantae</taxon>
        <taxon>Streptophyta</taxon>
        <taxon>Embryophyta</taxon>
        <taxon>Tracheophyta</taxon>
        <taxon>Spermatophyta</taxon>
        <taxon>Magnoliopsida</taxon>
        <taxon>eudicotyledons</taxon>
        <taxon>Gunneridae</taxon>
        <taxon>Pentapetalae</taxon>
        <taxon>rosids</taxon>
        <taxon>fabids</taxon>
        <taxon>Fagales</taxon>
        <taxon>Fagaceae</taxon>
        <taxon>Quercus</taxon>
    </lineage>
</organism>
<dbReference type="Gramene" id="QL10p063476:mrna">
    <property type="protein sequence ID" value="QL10p063476:mrna"/>
    <property type="gene ID" value="QL10p063476"/>
</dbReference>
<feature type="chain" id="PRO_5029701280" evidence="1">
    <location>
        <begin position="24"/>
        <end position="105"/>
    </location>
</feature>
<reference evidence="2 3" key="1">
    <citation type="journal article" date="2016" name="G3 (Bethesda)">
        <title>First Draft Assembly and Annotation of the Genome of a California Endemic Oak Quercus lobata Nee (Fagaceae).</title>
        <authorList>
            <person name="Sork V.L."/>
            <person name="Fitz-Gibbon S.T."/>
            <person name="Puiu D."/>
            <person name="Crepeau M."/>
            <person name="Gugger P.F."/>
            <person name="Sherman R."/>
            <person name="Stevens K."/>
            <person name="Langley C.H."/>
            <person name="Pellegrini M."/>
            <person name="Salzberg S.L."/>
        </authorList>
    </citation>
    <scope>NUCLEOTIDE SEQUENCE [LARGE SCALE GENOMIC DNA]</scope>
    <source>
        <strain evidence="2 3">cv. SW786</strain>
    </source>
</reference>
<dbReference type="AlphaFoldDB" id="A0A7N2MWK6"/>
<protein>
    <submittedName>
        <fullName evidence="2">Uncharacterized protein</fullName>
    </submittedName>
</protein>